<sequence length="179" mass="20236">MAAGDRKIGVAMNFSMSSKYALQWTIDNLVDVGESLYIIHVKTRGSLHESSDLLWSESSGSPLIPLSENREPEWMKKYGVESDYPKFTYASQEYVHQCFKGKREKMELKSTESLYTISCIYTIRGVVELTSSAELPWQALELRAGPLPLTRALVPVAAPADDSQSRENLRVSCRRRRLS</sequence>
<evidence type="ECO:0008006" key="3">
    <source>
        <dbReference type="Google" id="ProtNLM"/>
    </source>
</evidence>
<dbReference type="AlphaFoldDB" id="A0AAN7GT49"/>
<dbReference type="EMBL" id="JAXIOK010000021">
    <property type="protein sequence ID" value="KAK4745952.1"/>
    <property type="molecule type" value="Genomic_DNA"/>
</dbReference>
<accession>A0AAN7GT49</accession>
<comment type="caution">
    <text evidence="1">The sequence shown here is derived from an EMBL/GenBank/DDBJ whole genome shotgun (WGS) entry which is preliminary data.</text>
</comment>
<proteinExistence type="predicted"/>
<dbReference type="Proteomes" id="UP001345219">
    <property type="component" value="Chromosome 10"/>
</dbReference>
<protein>
    <recommendedName>
        <fullName evidence="3">Universal stress protein</fullName>
    </recommendedName>
</protein>
<evidence type="ECO:0000313" key="1">
    <source>
        <dbReference type="EMBL" id="KAK4745952.1"/>
    </source>
</evidence>
<reference evidence="1 2" key="1">
    <citation type="journal article" date="2023" name="Hortic Res">
        <title>Pangenome of water caltrop reveals structural variations and asymmetric subgenome divergence after allopolyploidization.</title>
        <authorList>
            <person name="Zhang X."/>
            <person name="Chen Y."/>
            <person name="Wang L."/>
            <person name="Yuan Y."/>
            <person name="Fang M."/>
            <person name="Shi L."/>
            <person name="Lu R."/>
            <person name="Comes H.P."/>
            <person name="Ma Y."/>
            <person name="Chen Y."/>
            <person name="Huang G."/>
            <person name="Zhou Y."/>
            <person name="Zheng Z."/>
            <person name="Qiu Y."/>
        </authorList>
    </citation>
    <scope>NUCLEOTIDE SEQUENCE [LARGE SCALE GENOMIC DNA]</scope>
    <source>
        <tissue evidence="1">Roots</tissue>
    </source>
</reference>
<organism evidence="1 2">
    <name type="scientific">Trapa incisa</name>
    <dbReference type="NCBI Taxonomy" id="236973"/>
    <lineage>
        <taxon>Eukaryota</taxon>
        <taxon>Viridiplantae</taxon>
        <taxon>Streptophyta</taxon>
        <taxon>Embryophyta</taxon>
        <taxon>Tracheophyta</taxon>
        <taxon>Spermatophyta</taxon>
        <taxon>Magnoliopsida</taxon>
        <taxon>eudicotyledons</taxon>
        <taxon>Gunneridae</taxon>
        <taxon>Pentapetalae</taxon>
        <taxon>rosids</taxon>
        <taxon>malvids</taxon>
        <taxon>Myrtales</taxon>
        <taxon>Lythraceae</taxon>
        <taxon>Trapa</taxon>
    </lineage>
</organism>
<evidence type="ECO:0000313" key="2">
    <source>
        <dbReference type="Proteomes" id="UP001345219"/>
    </source>
</evidence>
<dbReference type="PANTHER" id="PTHR46100:SF2">
    <property type="entry name" value="OS05G0453700 PROTEIN"/>
    <property type="match status" value="1"/>
</dbReference>
<name>A0AAN7GT49_9MYRT</name>
<keyword evidence="2" id="KW-1185">Reference proteome</keyword>
<dbReference type="PANTHER" id="PTHR46100">
    <property type="entry name" value="IMP2'P"/>
    <property type="match status" value="1"/>
</dbReference>
<gene>
    <name evidence="1" type="ORF">SAY87_012264</name>
</gene>